<dbReference type="GO" id="GO:0016811">
    <property type="term" value="F:hydrolase activity, acting on carbon-nitrogen (but not peptide) bonds, in linear amides"/>
    <property type="evidence" value="ECO:0007669"/>
    <property type="project" value="TreeGrafter"/>
</dbReference>
<keyword evidence="7" id="KW-1185">Reference proteome</keyword>
<evidence type="ECO:0000256" key="4">
    <source>
        <dbReference type="ARBA" id="ARBA00022833"/>
    </source>
</evidence>
<dbReference type="Gene3D" id="3.40.50.10310">
    <property type="entry name" value="Creatininase"/>
    <property type="match status" value="1"/>
</dbReference>
<gene>
    <name evidence="6" type="ORF">A9404_08275</name>
</gene>
<keyword evidence="3" id="KW-0378">Hydrolase</keyword>
<dbReference type="GO" id="GO:0046872">
    <property type="term" value="F:metal ion binding"/>
    <property type="evidence" value="ECO:0007669"/>
    <property type="project" value="UniProtKB-KW"/>
</dbReference>
<keyword evidence="2" id="KW-0479">Metal-binding</keyword>
<comment type="cofactor">
    <cofactor evidence="1">
        <name>Zn(2+)</name>
        <dbReference type="ChEBI" id="CHEBI:29105"/>
    </cofactor>
</comment>
<dbReference type="EMBL" id="CP016027">
    <property type="protein sequence ID" value="ANJ67377.1"/>
    <property type="molecule type" value="Genomic_DNA"/>
</dbReference>
<dbReference type="AlphaFoldDB" id="A0A191ZHP5"/>
<organism evidence="6 7">
    <name type="scientific">Halothiobacillus diazotrophicus</name>
    <dbReference type="NCBI Taxonomy" id="1860122"/>
    <lineage>
        <taxon>Bacteria</taxon>
        <taxon>Pseudomonadati</taxon>
        <taxon>Pseudomonadota</taxon>
        <taxon>Gammaproteobacteria</taxon>
        <taxon>Chromatiales</taxon>
        <taxon>Halothiobacillaceae</taxon>
        <taxon>Halothiobacillus</taxon>
    </lineage>
</organism>
<reference evidence="6 7" key="1">
    <citation type="submission" date="2016-06" db="EMBL/GenBank/DDBJ databases">
        <title>Insight into the functional genes involving in sulfur oxidation in Pearl River water.</title>
        <authorList>
            <person name="Luo J."/>
            <person name="Tan X."/>
            <person name="Lin W."/>
        </authorList>
    </citation>
    <scope>NUCLEOTIDE SEQUENCE [LARGE SCALE GENOMIC DNA]</scope>
    <source>
        <strain evidence="6 7">LS2</strain>
    </source>
</reference>
<comment type="similarity">
    <text evidence="5">Belongs to the creatininase superfamily.</text>
</comment>
<accession>A0A191ZHP5</accession>
<evidence type="ECO:0000256" key="3">
    <source>
        <dbReference type="ARBA" id="ARBA00022801"/>
    </source>
</evidence>
<dbReference type="InterPro" id="IPR003785">
    <property type="entry name" value="Creatininase/forma_Hydrolase"/>
</dbReference>
<dbReference type="GO" id="GO:0009231">
    <property type="term" value="P:riboflavin biosynthetic process"/>
    <property type="evidence" value="ECO:0007669"/>
    <property type="project" value="TreeGrafter"/>
</dbReference>
<dbReference type="RefSeq" id="WP_066100114.1">
    <property type="nucleotide sequence ID" value="NZ_CP016027.1"/>
</dbReference>
<dbReference type="PANTHER" id="PTHR35005:SF1">
    <property type="entry name" value="2-AMINO-5-FORMYLAMINO-6-RIBOSYLAMINOPYRIMIDIN-4(3H)-ONE 5'-MONOPHOSPHATE DEFORMYLASE"/>
    <property type="match status" value="1"/>
</dbReference>
<proteinExistence type="inferred from homology"/>
<name>A0A191ZHP5_9GAMM</name>
<evidence type="ECO:0000256" key="1">
    <source>
        <dbReference type="ARBA" id="ARBA00001947"/>
    </source>
</evidence>
<dbReference type="OrthoDB" id="9801445at2"/>
<dbReference type="PANTHER" id="PTHR35005">
    <property type="entry name" value="3-DEHYDRO-SCYLLO-INOSOSE HYDROLASE"/>
    <property type="match status" value="1"/>
</dbReference>
<evidence type="ECO:0000256" key="5">
    <source>
        <dbReference type="ARBA" id="ARBA00024029"/>
    </source>
</evidence>
<dbReference type="KEGG" id="haz:A9404_08275"/>
<dbReference type="Proteomes" id="UP000078596">
    <property type="component" value="Chromosome"/>
</dbReference>
<protein>
    <submittedName>
        <fullName evidence="6">Creatininase</fullName>
    </submittedName>
</protein>
<keyword evidence="4" id="KW-0862">Zinc</keyword>
<evidence type="ECO:0000313" key="7">
    <source>
        <dbReference type="Proteomes" id="UP000078596"/>
    </source>
</evidence>
<dbReference type="Pfam" id="PF02633">
    <property type="entry name" value="Creatininase"/>
    <property type="match status" value="1"/>
</dbReference>
<evidence type="ECO:0000313" key="6">
    <source>
        <dbReference type="EMBL" id="ANJ67377.1"/>
    </source>
</evidence>
<sequence>MTREPNTRRWHALTWEEVGQCVAEGIDTAVLPVGATEQHGPHLGCGMDTELADQLCARAAEAAGALLLPTLPFGCSIGHSRRWPGTLALQPKTLIDVIKDIGDWVCASGVKRLIIVNSHVTNAAPLRCALEMLRADHDDLMVAVVNSAHISERVRERHFADAEDWHANAAETALMQAIAPELVREDRLATADDPDRTVGCVFSHPVNRTSLNGVTGTPSTATPDDGRALFDWMVEDLTALIRRAMREAPPLAHGYSASIYGDKVAAS</sequence>
<dbReference type="SUPFAM" id="SSF102215">
    <property type="entry name" value="Creatininase"/>
    <property type="match status" value="1"/>
</dbReference>
<dbReference type="STRING" id="1860122.A9404_08275"/>
<evidence type="ECO:0000256" key="2">
    <source>
        <dbReference type="ARBA" id="ARBA00022723"/>
    </source>
</evidence>
<dbReference type="InterPro" id="IPR024087">
    <property type="entry name" value="Creatininase-like_sf"/>
</dbReference>